<organism evidence="1 2">
    <name type="scientific">Dechloromonas denitrificans</name>
    <dbReference type="NCBI Taxonomy" id="281362"/>
    <lineage>
        <taxon>Bacteria</taxon>
        <taxon>Pseudomonadati</taxon>
        <taxon>Pseudomonadota</taxon>
        <taxon>Betaproteobacteria</taxon>
        <taxon>Rhodocyclales</taxon>
        <taxon>Azonexaceae</taxon>
        <taxon>Dechloromonas</taxon>
    </lineage>
</organism>
<name>A0A133XNK7_9RHOO</name>
<sequence>MPEGLPINRDWDNLLPVGLEVVGHAQPTAVADIPPDDLEVQMSDKVLESVNKLRGIVRKPARPVSIAAMHDAIAAKVVADADTANATEAARSLSGIRTASSSGKQS</sequence>
<dbReference type="AlphaFoldDB" id="A0A133XNK7"/>
<gene>
    <name evidence="1" type="ORF">AT959_02265</name>
</gene>
<proteinExistence type="predicted"/>
<evidence type="ECO:0000313" key="1">
    <source>
        <dbReference type="EMBL" id="KXB32528.1"/>
    </source>
</evidence>
<dbReference type="EMBL" id="LODL01000005">
    <property type="protein sequence ID" value="KXB32528.1"/>
    <property type="molecule type" value="Genomic_DNA"/>
</dbReference>
<protein>
    <submittedName>
        <fullName evidence="1">Uncharacterized protein</fullName>
    </submittedName>
</protein>
<comment type="caution">
    <text evidence="1">The sequence shown here is derived from an EMBL/GenBank/DDBJ whole genome shotgun (WGS) entry which is preliminary data.</text>
</comment>
<keyword evidence="2" id="KW-1185">Reference proteome</keyword>
<dbReference type="Proteomes" id="UP000070186">
    <property type="component" value="Unassembled WGS sequence"/>
</dbReference>
<reference evidence="1 2" key="1">
    <citation type="submission" date="2015-12" db="EMBL/GenBank/DDBJ databases">
        <title>Nitrous oxide reduction kinetics distinguish bacteria harboring typical versus atypical NosZ.</title>
        <authorList>
            <person name="Yoon S."/>
            <person name="Nissen S."/>
            <person name="Park D."/>
            <person name="Sanford R.A."/>
            <person name="Loeffler F.E."/>
        </authorList>
    </citation>
    <scope>NUCLEOTIDE SEQUENCE [LARGE SCALE GENOMIC DNA]</scope>
    <source>
        <strain evidence="1 2">ATCC BAA-841</strain>
    </source>
</reference>
<accession>A0A133XNK7</accession>
<evidence type="ECO:0000313" key="2">
    <source>
        <dbReference type="Proteomes" id="UP000070186"/>
    </source>
</evidence>